<keyword evidence="2" id="KW-1185">Reference proteome</keyword>
<gene>
    <name evidence="1" type="ORF">GCM10011614_26180</name>
</gene>
<dbReference type="SUPFAM" id="SSF53335">
    <property type="entry name" value="S-adenosyl-L-methionine-dependent methyltransferases"/>
    <property type="match status" value="1"/>
</dbReference>
<dbReference type="EMBL" id="BMZA01000010">
    <property type="protein sequence ID" value="GGZ09908.1"/>
    <property type="molecule type" value="Genomic_DNA"/>
</dbReference>
<organism evidence="1 2">
    <name type="scientific">Novosphingobium colocasiae</name>
    <dbReference type="NCBI Taxonomy" id="1256513"/>
    <lineage>
        <taxon>Bacteria</taxon>
        <taxon>Pseudomonadati</taxon>
        <taxon>Pseudomonadota</taxon>
        <taxon>Alphaproteobacteria</taxon>
        <taxon>Sphingomonadales</taxon>
        <taxon>Sphingomonadaceae</taxon>
        <taxon>Novosphingobium</taxon>
    </lineage>
</organism>
<dbReference type="PANTHER" id="PTHR20974">
    <property type="entry name" value="UPF0585 PROTEIN CG18661"/>
    <property type="match status" value="1"/>
</dbReference>
<keyword evidence="1" id="KW-0489">Methyltransferase</keyword>
<proteinExistence type="predicted"/>
<dbReference type="AlphaFoldDB" id="A0A918PI51"/>
<accession>A0A918PI51</accession>
<dbReference type="RefSeq" id="WP_189621654.1">
    <property type="nucleotide sequence ID" value="NZ_BMZA01000010.1"/>
</dbReference>
<dbReference type="GO" id="GO:0032259">
    <property type="term" value="P:methylation"/>
    <property type="evidence" value="ECO:0007669"/>
    <property type="project" value="UniProtKB-KW"/>
</dbReference>
<dbReference type="InterPro" id="IPR010342">
    <property type="entry name" value="DUF938"/>
</dbReference>
<comment type="caution">
    <text evidence="1">The sequence shown here is derived from an EMBL/GenBank/DDBJ whole genome shotgun (WGS) entry which is preliminary data.</text>
</comment>
<keyword evidence="1" id="KW-0808">Transferase</keyword>
<reference evidence="1" key="1">
    <citation type="journal article" date="2014" name="Int. J. Syst. Evol. Microbiol.">
        <title>Complete genome sequence of Corynebacterium casei LMG S-19264T (=DSM 44701T), isolated from a smear-ripened cheese.</title>
        <authorList>
            <consortium name="US DOE Joint Genome Institute (JGI-PGF)"/>
            <person name="Walter F."/>
            <person name="Albersmeier A."/>
            <person name="Kalinowski J."/>
            <person name="Ruckert C."/>
        </authorList>
    </citation>
    <scope>NUCLEOTIDE SEQUENCE</scope>
    <source>
        <strain evidence="1">KCTC 32255</strain>
    </source>
</reference>
<dbReference type="InterPro" id="IPR029063">
    <property type="entry name" value="SAM-dependent_MTases_sf"/>
</dbReference>
<dbReference type="Gene3D" id="3.40.50.150">
    <property type="entry name" value="Vaccinia Virus protein VP39"/>
    <property type="match status" value="1"/>
</dbReference>
<name>A0A918PI51_9SPHN</name>
<evidence type="ECO:0000313" key="1">
    <source>
        <dbReference type="EMBL" id="GGZ09908.1"/>
    </source>
</evidence>
<protein>
    <submittedName>
        <fullName evidence="1">SAM-dependent methyltransferase</fullName>
    </submittedName>
</protein>
<dbReference type="Pfam" id="PF06080">
    <property type="entry name" value="DUF938"/>
    <property type="match status" value="1"/>
</dbReference>
<reference evidence="1" key="2">
    <citation type="submission" date="2020-09" db="EMBL/GenBank/DDBJ databases">
        <authorList>
            <person name="Sun Q."/>
            <person name="Kim S."/>
        </authorList>
    </citation>
    <scope>NUCLEOTIDE SEQUENCE</scope>
    <source>
        <strain evidence="1">KCTC 32255</strain>
    </source>
</reference>
<dbReference type="PANTHER" id="PTHR20974:SF0">
    <property type="entry name" value="UPF0585 PROTEIN CG18661"/>
    <property type="match status" value="1"/>
</dbReference>
<dbReference type="GO" id="GO:0008168">
    <property type="term" value="F:methyltransferase activity"/>
    <property type="evidence" value="ECO:0007669"/>
    <property type="project" value="UniProtKB-KW"/>
</dbReference>
<evidence type="ECO:0000313" key="2">
    <source>
        <dbReference type="Proteomes" id="UP000648075"/>
    </source>
</evidence>
<sequence>MPADARLHYPATARNRDAILAVLRDELSDVGTVLEIASGSGEHALAFAAAMPHLIWQPSDPEAAARASISGWIAAEGTANLLPPLALDATDPDAWPQIRVDAVLCINMIHISPWQATLGLMAGAARLLAPGAPLITYGPYRREGIDLEPSNAAFDADLRRRDARWGLRTVEEVAQAALDQGLALSRTVAMPANNLSLVFRRR</sequence>
<dbReference type="Proteomes" id="UP000648075">
    <property type="component" value="Unassembled WGS sequence"/>
</dbReference>